<dbReference type="InterPro" id="IPR001279">
    <property type="entry name" value="Metallo-B-lactamas"/>
</dbReference>
<reference evidence="6 7" key="1">
    <citation type="submission" date="2016-10" db="EMBL/GenBank/DDBJ databases">
        <authorList>
            <person name="de Groot N.N."/>
        </authorList>
    </citation>
    <scope>NUCLEOTIDE SEQUENCE [LARGE SCALE GENOMIC DNA]</scope>
    <source>
        <strain evidence="6 7">KH1P1</strain>
    </source>
</reference>
<evidence type="ECO:0000256" key="2">
    <source>
        <dbReference type="ARBA" id="ARBA00022723"/>
    </source>
</evidence>
<comment type="cofactor">
    <cofactor evidence="1">
        <name>Zn(2+)</name>
        <dbReference type="ChEBI" id="CHEBI:29105"/>
    </cofactor>
</comment>
<evidence type="ECO:0000256" key="1">
    <source>
        <dbReference type="ARBA" id="ARBA00001947"/>
    </source>
</evidence>
<dbReference type="Pfam" id="PF00753">
    <property type="entry name" value="Lactamase_B"/>
    <property type="match status" value="1"/>
</dbReference>
<protein>
    <submittedName>
        <fullName evidence="6">Glyoxylase, beta-lactamase superfamily II</fullName>
    </submittedName>
</protein>
<evidence type="ECO:0000313" key="7">
    <source>
        <dbReference type="Proteomes" id="UP000199820"/>
    </source>
</evidence>
<dbReference type="PANTHER" id="PTHR46233">
    <property type="entry name" value="HYDROXYACYLGLUTATHIONE HYDROLASE GLOC"/>
    <property type="match status" value="1"/>
</dbReference>
<dbReference type="Proteomes" id="UP000199820">
    <property type="component" value="Unassembled WGS sequence"/>
</dbReference>
<keyword evidence="2" id="KW-0479">Metal-binding</keyword>
<dbReference type="InterPro" id="IPR051453">
    <property type="entry name" value="MBL_Glyoxalase_II"/>
</dbReference>
<feature type="domain" description="Metallo-beta-lactamase" evidence="5">
    <location>
        <begin position="12"/>
        <end position="198"/>
    </location>
</feature>
<dbReference type="RefSeq" id="WP_074649664.1">
    <property type="nucleotide sequence ID" value="NZ_FOIL01000026.1"/>
</dbReference>
<dbReference type="AlphaFoldDB" id="A0A1I0FL20"/>
<gene>
    <name evidence="6" type="ORF">SAMN04487771_102617</name>
</gene>
<evidence type="ECO:0000259" key="5">
    <source>
        <dbReference type="SMART" id="SM00849"/>
    </source>
</evidence>
<dbReference type="EMBL" id="FOIL01000026">
    <property type="protein sequence ID" value="SET58263.1"/>
    <property type="molecule type" value="Genomic_DNA"/>
</dbReference>
<dbReference type="SMART" id="SM00849">
    <property type="entry name" value="Lactamase_B"/>
    <property type="match status" value="1"/>
</dbReference>
<keyword evidence="3" id="KW-0378">Hydrolase</keyword>
<sequence>MKVERYDSGLLDSSMYVVSDNGHAIVIDPCLDTVAAEKFAIDYLFITHEHYDHIFGVNKWKERTDAPLVCSKICGDRIENSKKNQARHFDSFCEIQSFSTRWNPEFFDLDYTCEADITFEKEKSFDWQGHIIRLIEIPGHSPGSIGIWIDDMFFSGDSLLEGKEIELRFPGGSSRQWEENGKKVIDSIPDGTLIYPGHFDCFVLKR</sequence>
<keyword evidence="7" id="KW-1185">Reference proteome</keyword>
<proteinExistence type="predicted"/>
<accession>A0A1I0FL20</accession>
<dbReference type="Gene3D" id="3.60.15.10">
    <property type="entry name" value="Ribonuclease Z/Hydroxyacylglutathione hydrolase-like"/>
    <property type="match status" value="1"/>
</dbReference>
<evidence type="ECO:0000256" key="3">
    <source>
        <dbReference type="ARBA" id="ARBA00022801"/>
    </source>
</evidence>
<dbReference type="InterPro" id="IPR036866">
    <property type="entry name" value="RibonucZ/Hydroxyglut_hydro"/>
</dbReference>
<dbReference type="SUPFAM" id="SSF56281">
    <property type="entry name" value="Metallo-hydrolase/oxidoreductase"/>
    <property type="match status" value="1"/>
</dbReference>
<dbReference type="GO" id="GO:0046872">
    <property type="term" value="F:metal ion binding"/>
    <property type="evidence" value="ECO:0007669"/>
    <property type="project" value="UniProtKB-KW"/>
</dbReference>
<keyword evidence="4" id="KW-0862">Zinc</keyword>
<organism evidence="6 7">
    <name type="scientific">[Clostridium] aminophilum</name>
    <dbReference type="NCBI Taxonomy" id="1526"/>
    <lineage>
        <taxon>Bacteria</taxon>
        <taxon>Bacillati</taxon>
        <taxon>Bacillota</taxon>
        <taxon>Clostridia</taxon>
        <taxon>Lachnospirales</taxon>
        <taxon>Lachnospiraceae</taxon>
    </lineage>
</organism>
<dbReference type="CDD" id="cd06262">
    <property type="entry name" value="metallo-hydrolase-like_MBL-fold"/>
    <property type="match status" value="1"/>
</dbReference>
<dbReference type="PANTHER" id="PTHR46233:SF3">
    <property type="entry name" value="HYDROXYACYLGLUTATHIONE HYDROLASE GLOC"/>
    <property type="match status" value="1"/>
</dbReference>
<evidence type="ECO:0000256" key="4">
    <source>
        <dbReference type="ARBA" id="ARBA00022833"/>
    </source>
</evidence>
<evidence type="ECO:0000313" key="6">
    <source>
        <dbReference type="EMBL" id="SET58263.1"/>
    </source>
</evidence>
<name>A0A1I0FL20_9FIRM</name>
<dbReference type="GO" id="GO:0016787">
    <property type="term" value="F:hydrolase activity"/>
    <property type="evidence" value="ECO:0007669"/>
    <property type="project" value="UniProtKB-KW"/>
</dbReference>